<dbReference type="AlphaFoldDB" id="A0ABD1V3K1"/>
<dbReference type="InterPro" id="IPR001128">
    <property type="entry name" value="Cyt_P450"/>
</dbReference>
<dbReference type="GO" id="GO:0046872">
    <property type="term" value="F:metal ion binding"/>
    <property type="evidence" value="ECO:0007669"/>
    <property type="project" value="UniProtKB-KW"/>
</dbReference>
<dbReference type="PANTHER" id="PTHR47950">
    <property type="entry name" value="CYTOCHROME P450, FAMILY 76, SUBFAMILY C, POLYPEPTIDE 5-RELATED"/>
    <property type="match status" value="1"/>
</dbReference>
<dbReference type="CDD" id="cd11073">
    <property type="entry name" value="CYP76-like"/>
    <property type="match status" value="1"/>
</dbReference>
<dbReference type="SUPFAM" id="SSF48264">
    <property type="entry name" value="Cytochrome P450"/>
    <property type="match status" value="1"/>
</dbReference>
<dbReference type="PROSITE" id="PS00086">
    <property type="entry name" value="CYTOCHROME_P450"/>
    <property type="match status" value="1"/>
</dbReference>
<evidence type="ECO:0000256" key="5">
    <source>
        <dbReference type="ARBA" id="ARBA00022723"/>
    </source>
</evidence>
<proteinExistence type="inferred from homology"/>
<dbReference type="Pfam" id="PF00067">
    <property type="entry name" value="p450"/>
    <property type="match status" value="1"/>
</dbReference>
<evidence type="ECO:0000256" key="7">
    <source>
        <dbReference type="ARBA" id="ARBA00023002"/>
    </source>
</evidence>
<evidence type="ECO:0000256" key="9">
    <source>
        <dbReference type="ARBA" id="ARBA00023033"/>
    </source>
</evidence>
<evidence type="ECO:0000256" key="1">
    <source>
        <dbReference type="ARBA" id="ARBA00004167"/>
    </source>
</evidence>
<comment type="similarity">
    <text evidence="2 12">Belongs to the cytochrome P450 family.</text>
</comment>
<evidence type="ECO:0000256" key="12">
    <source>
        <dbReference type="RuleBase" id="RU000461"/>
    </source>
</evidence>
<dbReference type="PRINTS" id="PR00385">
    <property type="entry name" value="P450"/>
</dbReference>
<comment type="cofactor">
    <cofactor evidence="11">
        <name>heme</name>
        <dbReference type="ChEBI" id="CHEBI:30413"/>
    </cofactor>
</comment>
<feature type="binding site" description="axial binding residue" evidence="11">
    <location>
        <position position="408"/>
    </location>
    <ligand>
        <name>heme</name>
        <dbReference type="ChEBI" id="CHEBI:30413"/>
    </ligand>
    <ligandPart>
        <name>Fe</name>
        <dbReference type="ChEBI" id="CHEBI:18248"/>
    </ligandPart>
</feature>
<evidence type="ECO:0000256" key="4">
    <source>
        <dbReference type="ARBA" id="ARBA00022692"/>
    </source>
</evidence>
<evidence type="ECO:0000256" key="2">
    <source>
        <dbReference type="ARBA" id="ARBA00010617"/>
    </source>
</evidence>
<evidence type="ECO:0000313" key="14">
    <source>
        <dbReference type="Proteomes" id="UP001604336"/>
    </source>
</evidence>
<sequence length="465" mass="52210">MPPGPAPLPIIGNLHLLGDQPHKSLAQLAKTYGPIMGLRFGSKTTVVFTSPAMAKEVLQKQDLAFSSRHVPNAIHAHSHFQYSVVWLPLASKWRSLRKVLNSNIFSGNRLDANQHLRVRKVQELIAYCRKSSQAGEAVDVGRAAFRTSLNLLSNTFFSKDLTDPFSDSAKEFKDLVWNITVEAGKPNLVDFFPVLDKIDPLGIRRRMTIHLGKVIQLFDGLINEKLQRRKSLKSGKSDVLDVLLDTSEESPEEIDRVHIEHLCLDLFVAGTDTTSSTLEWAMSETLRNPETMKKAKAELAEVIGKGKVLEEADISRLPYLRCMVKETLRIHPPVPFLIPRRVQQEVEVSGYTVPKNSQVLVNAWAIGRDPTVWEKPLEFKPERFLESEMDVRGRDFELIPFGAGRRICPGLPLAVRMIPVMLGSLLNSFDWKLEGGIAPKELDMEEKFGITLQKAHPLRAVPTPL</sequence>
<accession>A0ABD1V3K1</accession>
<reference evidence="14" key="1">
    <citation type="submission" date="2024-07" db="EMBL/GenBank/DDBJ databases">
        <title>Two chromosome-level genome assemblies of Korean endemic species Abeliophyllum distichum and Forsythia ovata (Oleaceae).</title>
        <authorList>
            <person name="Jang H."/>
        </authorList>
    </citation>
    <scope>NUCLEOTIDE SEQUENCE [LARGE SCALE GENOMIC DNA]</scope>
</reference>
<keyword evidence="6" id="KW-1133">Transmembrane helix</keyword>
<keyword evidence="4" id="KW-0812">Transmembrane</keyword>
<dbReference type="Gene3D" id="1.10.630.10">
    <property type="entry name" value="Cytochrome P450"/>
    <property type="match status" value="1"/>
</dbReference>
<keyword evidence="14" id="KW-1185">Reference proteome</keyword>
<keyword evidence="9 12" id="KW-0503">Monooxygenase</keyword>
<comment type="caution">
    <text evidence="13">The sequence shown here is derived from an EMBL/GenBank/DDBJ whole genome shotgun (WGS) entry which is preliminary data.</text>
</comment>
<keyword evidence="5 11" id="KW-0479">Metal-binding</keyword>
<evidence type="ECO:0000256" key="8">
    <source>
        <dbReference type="ARBA" id="ARBA00023004"/>
    </source>
</evidence>
<evidence type="ECO:0000256" key="11">
    <source>
        <dbReference type="PIRSR" id="PIRSR602401-1"/>
    </source>
</evidence>
<keyword evidence="8 11" id="KW-0408">Iron</keyword>
<evidence type="ECO:0000313" key="13">
    <source>
        <dbReference type="EMBL" id="KAL2531889.1"/>
    </source>
</evidence>
<keyword evidence="7 12" id="KW-0560">Oxidoreductase</keyword>
<evidence type="ECO:0000256" key="3">
    <source>
        <dbReference type="ARBA" id="ARBA00022617"/>
    </source>
</evidence>
<comment type="subcellular location">
    <subcellularLocation>
        <location evidence="1">Membrane</location>
        <topology evidence="1">Single-pass membrane protein</topology>
    </subcellularLocation>
</comment>
<dbReference type="InterPro" id="IPR002401">
    <property type="entry name" value="Cyt_P450_E_grp-I"/>
</dbReference>
<dbReference type="FunFam" id="1.10.630.10:FF:000007">
    <property type="entry name" value="Cytochrome P450 76C4"/>
    <property type="match status" value="1"/>
</dbReference>
<dbReference type="EMBL" id="JBFOLK010000002">
    <property type="protein sequence ID" value="KAL2531889.1"/>
    <property type="molecule type" value="Genomic_DNA"/>
</dbReference>
<dbReference type="GO" id="GO:0004497">
    <property type="term" value="F:monooxygenase activity"/>
    <property type="evidence" value="ECO:0007669"/>
    <property type="project" value="UniProtKB-KW"/>
</dbReference>
<evidence type="ECO:0000256" key="10">
    <source>
        <dbReference type="ARBA" id="ARBA00023136"/>
    </source>
</evidence>
<organism evidence="13 14">
    <name type="scientific">Abeliophyllum distichum</name>
    <dbReference type="NCBI Taxonomy" id="126358"/>
    <lineage>
        <taxon>Eukaryota</taxon>
        <taxon>Viridiplantae</taxon>
        <taxon>Streptophyta</taxon>
        <taxon>Embryophyta</taxon>
        <taxon>Tracheophyta</taxon>
        <taxon>Spermatophyta</taxon>
        <taxon>Magnoliopsida</taxon>
        <taxon>eudicotyledons</taxon>
        <taxon>Gunneridae</taxon>
        <taxon>Pentapetalae</taxon>
        <taxon>asterids</taxon>
        <taxon>lamiids</taxon>
        <taxon>Lamiales</taxon>
        <taxon>Oleaceae</taxon>
        <taxon>Forsythieae</taxon>
        <taxon>Abeliophyllum</taxon>
    </lineage>
</organism>
<evidence type="ECO:0000256" key="6">
    <source>
        <dbReference type="ARBA" id="ARBA00022989"/>
    </source>
</evidence>
<gene>
    <name evidence="13" type="ORF">Adt_05240</name>
</gene>
<dbReference type="GO" id="GO:0016020">
    <property type="term" value="C:membrane"/>
    <property type="evidence" value="ECO:0007669"/>
    <property type="project" value="UniProtKB-SubCell"/>
</dbReference>
<name>A0ABD1V3K1_9LAMI</name>
<dbReference type="Proteomes" id="UP001604336">
    <property type="component" value="Unassembled WGS sequence"/>
</dbReference>
<dbReference type="PANTHER" id="PTHR47950:SF4">
    <property type="entry name" value="GERANIOL 8-HYDROXYLASE-LIKE"/>
    <property type="match status" value="1"/>
</dbReference>
<keyword evidence="3 11" id="KW-0349">Heme</keyword>
<dbReference type="InterPro" id="IPR036396">
    <property type="entry name" value="Cyt_P450_sf"/>
</dbReference>
<dbReference type="InterPro" id="IPR017972">
    <property type="entry name" value="Cyt_P450_CS"/>
</dbReference>
<protein>
    <submittedName>
        <fullName evidence="13">Cytochrome</fullName>
    </submittedName>
</protein>
<keyword evidence="10" id="KW-0472">Membrane</keyword>
<dbReference type="PRINTS" id="PR00463">
    <property type="entry name" value="EP450I"/>
</dbReference>